<protein>
    <submittedName>
        <fullName evidence="7">Sulfate-binding protein</fullName>
    </submittedName>
</protein>
<dbReference type="Proteomes" id="UP000826722">
    <property type="component" value="Chromosome"/>
</dbReference>
<keyword evidence="5" id="KW-0574">Periplasm</keyword>
<evidence type="ECO:0000256" key="4">
    <source>
        <dbReference type="ARBA" id="ARBA00022729"/>
    </source>
</evidence>
<keyword evidence="3" id="KW-0813">Transport</keyword>
<reference evidence="7" key="1">
    <citation type="journal article" date="2021" name="Arch. Microbiol.">
        <title>Methyloradius palustris gen. nov., sp. nov., a methanol-oxidizing bacterium isolated from snow.</title>
        <authorList>
            <person name="Miyadera T."/>
            <person name="Kojima H."/>
            <person name="Fukui M."/>
        </authorList>
    </citation>
    <scope>NUCLEOTIDE SEQUENCE</scope>
    <source>
        <strain evidence="7">Zm11</strain>
    </source>
</reference>
<dbReference type="AlphaFoldDB" id="A0A8D5JY55"/>
<keyword evidence="4 6" id="KW-0732">Signal</keyword>
<name>A0A8D5JY55_9PROT</name>
<dbReference type="NCBIfam" id="NF008106">
    <property type="entry name" value="PRK10852.1"/>
    <property type="match status" value="1"/>
</dbReference>
<dbReference type="GO" id="GO:0140104">
    <property type="term" value="F:molecular carrier activity"/>
    <property type="evidence" value="ECO:0007669"/>
    <property type="project" value="InterPro"/>
</dbReference>
<proteinExistence type="inferred from homology"/>
<dbReference type="InterPro" id="IPR005669">
    <property type="entry name" value="Thiosulph/SO4-bd"/>
</dbReference>
<dbReference type="EMBL" id="AP024110">
    <property type="protein sequence ID" value="BCM24387.1"/>
    <property type="molecule type" value="Genomic_DNA"/>
</dbReference>
<organism evidence="7 8">
    <name type="scientific">Methyloradius palustris</name>
    <dbReference type="NCBI Taxonomy" id="2778876"/>
    <lineage>
        <taxon>Bacteria</taxon>
        <taxon>Pseudomonadati</taxon>
        <taxon>Pseudomonadota</taxon>
        <taxon>Betaproteobacteria</taxon>
        <taxon>Nitrosomonadales</taxon>
        <taxon>Methylophilaceae</taxon>
        <taxon>Methyloradius</taxon>
    </lineage>
</organism>
<comment type="subcellular location">
    <subcellularLocation>
        <location evidence="1">Periplasm</location>
    </subcellularLocation>
</comment>
<feature type="chain" id="PRO_5034095016" evidence="6">
    <location>
        <begin position="26"/>
        <end position="334"/>
    </location>
</feature>
<dbReference type="PANTHER" id="PTHR30368:SF2">
    <property type="entry name" value="SULFATE-BINDING PROTEIN"/>
    <property type="match status" value="1"/>
</dbReference>
<evidence type="ECO:0000256" key="1">
    <source>
        <dbReference type="ARBA" id="ARBA00004418"/>
    </source>
</evidence>
<dbReference type="CDD" id="cd01005">
    <property type="entry name" value="PBP2_CysP"/>
    <property type="match status" value="1"/>
</dbReference>
<dbReference type="GO" id="GO:1902358">
    <property type="term" value="P:sulfate transmembrane transport"/>
    <property type="evidence" value="ECO:0007669"/>
    <property type="project" value="InterPro"/>
</dbReference>
<dbReference type="KEGG" id="mpau:ZMTM_06460"/>
<accession>A0A8D5JY55</accession>
<evidence type="ECO:0000256" key="6">
    <source>
        <dbReference type="SAM" id="SignalP"/>
    </source>
</evidence>
<evidence type="ECO:0000313" key="7">
    <source>
        <dbReference type="EMBL" id="BCM24387.1"/>
    </source>
</evidence>
<evidence type="ECO:0000256" key="2">
    <source>
        <dbReference type="ARBA" id="ARBA00006099"/>
    </source>
</evidence>
<evidence type="ECO:0000256" key="3">
    <source>
        <dbReference type="ARBA" id="ARBA00022448"/>
    </source>
</evidence>
<gene>
    <name evidence="7" type="primary">sbp</name>
    <name evidence="7" type="ORF">ZMTM_06460</name>
</gene>
<evidence type="ECO:0000313" key="8">
    <source>
        <dbReference type="Proteomes" id="UP000826722"/>
    </source>
</evidence>
<dbReference type="NCBIfam" id="NF008022">
    <property type="entry name" value="PRK10752.1"/>
    <property type="match status" value="1"/>
</dbReference>
<feature type="signal peptide" evidence="6">
    <location>
        <begin position="1"/>
        <end position="25"/>
    </location>
</feature>
<dbReference type="Pfam" id="PF13531">
    <property type="entry name" value="SBP_bac_11"/>
    <property type="match status" value="1"/>
</dbReference>
<evidence type="ECO:0000256" key="5">
    <source>
        <dbReference type="ARBA" id="ARBA00022764"/>
    </source>
</evidence>
<sequence length="334" mass="36897">MLKRLISGVVLGFLFIISLPNIASADTAILNVSYDVTREFYKDFNPAFAKYWKEKTGETVTINQSHGGSSKQARSVVDGLEADVISMNQPTDIDILYERARLIPKDWQKRLPNNSSPTASTTVILVRKGNPKHIKDFDDLIKSGIDVVIANPKTSGNGRYAYLAAWGSVLKKGGTDAQAKEFVTKLFKNVPVLDTGGRGATTTFVQRDIGDALLTFENEVALIKKELGGDQFEVVYPSISILAENPISLVDRVVDKHGTRKVAQAYLEFHYSDIGQELAVKHSLRPQVEASAAKHKADFKPVQFFTVDDTFGGWANVQKVHFADGANFDQIYIK</sequence>
<dbReference type="GO" id="GO:0042597">
    <property type="term" value="C:periplasmic space"/>
    <property type="evidence" value="ECO:0007669"/>
    <property type="project" value="UniProtKB-SubCell"/>
</dbReference>
<dbReference type="SUPFAM" id="SSF53850">
    <property type="entry name" value="Periplasmic binding protein-like II"/>
    <property type="match status" value="1"/>
</dbReference>
<dbReference type="Gene3D" id="3.40.190.10">
    <property type="entry name" value="Periplasmic binding protein-like II"/>
    <property type="match status" value="2"/>
</dbReference>
<keyword evidence="8" id="KW-1185">Reference proteome</keyword>
<comment type="similarity">
    <text evidence="2">Belongs to the prokaryotic sulfate-binding protein family.</text>
</comment>
<dbReference type="RefSeq" id="WP_318840527.1">
    <property type="nucleotide sequence ID" value="NZ_AP024110.1"/>
</dbReference>
<dbReference type="PANTHER" id="PTHR30368">
    <property type="entry name" value="SULFATE-BINDING PROTEIN"/>
    <property type="match status" value="1"/>
</dbReference>
<dbReference type="NCBIfam" id="TIGR00971">
    <property type="entry name" value="3a0106s03"/>
    <property type="match status" value="1"/>
</dbReference>